<dbReference type="OrthoDB" id="25503at2759"/>
<dbReference type="PROSITE" id="PS50897">
    <property type="entry name" value="CTLH"/>
    <property type="match status" value="1"/>
</dbReference>
<feature type="region of interest" description="Disordered" evidence="1">
    <location>
        <begin position="123"/>
        <end position="175"/>
    </location>
</feature>
<reference evidence="4 5" key="1">
    <citation type="submission" date="2014-04" db="EMBL/GenBank/DDBJ databases">
        <authorList>
            <consortium name="DOE Joint Genome Institute"/>
            <person name="Kuo A."/>
            <person name="Kohler A."/>
            <person name="Costa M.D."/>
            <person name="Nagy L.G."/>
            <person name="Floudas D."/>
            <person name="Copeland A."/>
            <person name="Barry K.W."/>
            <person name="Cichocki N."/>
            <person name="Veneault-Fourrey C."/>
            <person name="LaButti K."/>
            <person name="Lindquist E.A."/>
            <person name="Lipzen A."/>
            <person name="Lundell T."/>
            <person name="Morin E."/>
            <person name="Murat C."/>
            <person name="Sun H."/>
            <person name="Tunlid A."/>
            <person name="Henrissat B."/>
            <person name="Grigoriev I.V."/>
            <person name="Hibbett D.S."/>
            <person name="Martin F."/>
            <person name="Nordberg H.P."/>
            <person name="Cantor M.N."/>
            <person name="Hua S.X."/>
        </authorList>
    </citation>
    <scope>NUCLEOTIDE SEQUENCE [LARGE SCALE GENOMIC DNA]</scope>
    <source>
        <strain evidence="4 5">441</strain>
    </source>
</reference>
<dbReference type="Pfam" id="PF10607">
    <property type="entry name" value="CTLH"/>
    <property type="match status" value="1"/>
</dbReference>
<dbReference type="InterPro" id="IPR003877">
    <property type="entry name" value="SPRY_dom"/>
</dbReference>
<name>A0A0C9YN81_9AGAM</name>
<keyword evidence="5" id="KW-1185">Reference proteome</keyword>
<feature type="compositionally biased region" description="Polar residues" evidence="1">
    <location>
        <begin position="88"/>
        <end position="100"/>
    </location>
</feature>
<dbReference type="Gene3D" id="2.60.120.920">
    <property type="match status" value="1"/>
</dbReference>
<dbReference type="SMART" id="SM00668">
    <property type="entry name" value="CTLH"/>
    <property type="match status" value="1"/>
</dbReference>
<feature type="compositionally biased region" description="Low complexity" evidence="1">
    <location>
        <begin position="64"/>
        <end position="87"/>
    </location>
</feature>
<feature type="region of interest" description="Disordered" evidence="1">
    <location>
        <begin position="1"/>
        <end position="103"/>
    </location>
</feature>
<dbReference type="InterPro" id="IPR050618">
    <property type="entry name" value="Ubq-SigPath_Reg"/>
</dbReference>
<gene>
    <name evidence="4" type="ORF">PISMIDRAFT_94727</name>
</gene>
<evidence type="ECO:0000259" key="3">
    <source>
        <dbReference type="PROSITE" id="PS50897"/>
    </source>
</evidence>
<evidence type="ECO:0008006" key="6">
    <source>
        <dbReference type="Google" id="ProtNLM"/>
    </source>
</evidence>
<feature type="domain" description="CTLH" evidence="3">
    <location>
        <begin position="489"/>
        <end position="547"/>
    </location>
</feature>
<dbReference type="Pfam" id="PF00622">
    <property type="entry name" value="SPRY"/>
    <property type="match status" value="1"/>
</dbReference>
<dbReference type="InterPro" id="IPR024964">
    <property type="entry name" value="CTLH/CRA"/>
</dbReference>
<dbReference type="STRING" id="765257.A0A0C9YN81"/>
<dbReference type="SMART" id="SM00449">
    <property type="entry name" value="SPRY"/>
    <property type="match status" value="1"/>
</dbReference>
<reference evidence="5" key="2">
    <citation type="submission" date="2015-01" db="EMBL/GenBank/DDBJ databases">
        <title>Evolutionary Origins and Diversification of the Mycorrhizal Mutualists.</title>
        <authorList>
            <consortium name="DOE Joint Genome Institute"/>
            <consortium name="Mycorrhizal Genomics Consortium"/>
            <person name="Kohler A."/>
            <person name="Kuo A."/>
            <person name="Nagy L.G."/>
            <person name="Floudas D."/>
            <person name="Copeland A."/>
            <person name="Barry K.W."/>
            <person name="Cichocki N."/>
            <person name="Veneault-Fourrey C."/>
            <person name="LaButti K."/>
            <person name="Lindquist E.A."/>
            <person name="Lipzen A."/>
            <person name="Lundell T."/>
            <person name="Morin E."/>
            <person name="Murat C."/>
            <person name="Riley R."/>
            <person name="Ohm R."/>
            <person name="Sun H."/>
            <person name="Tunlid A."/>
            <person name="Henrissat B."/>
            <person name="Grigoriev I.V."/>
            <person name="Hibbett D.S."/>
            <person name="Martin F."/>
        </authorList>
    </citation>
    <scope>NUCLEOTIDE SEQUENCE [LARGE SCALE GENOMIC DNA]</scope>
    <source>
        <strain evidence="5">441</strain>
    </source>
</reference>
<evidence type="ECO:0000313" key="4">
    <source>
        <dbReference type="EMBL" id="KIK26445.1"/>
    </source>
</evidence>
<dbReference type="SUPFAM" id="SSF49899">
    <property type="entry name" value="Concanavalin A-like lectins/glucanases"/>
    <property type="match status" value="1"/>
</dbReference>
<organism evidence="4 5">
    <name type="scientific">Pisolithus microcarpus 441</name>
    <dbReference type="NCBI Taxonomy" id="765257"/>
    <lineage>
        <taxon>Eukaryota</taxon>
        <taxon>Fungi</taxon>
        <taxon>Dikarya</taxon>
        <taxon>Basidiomycota</taxon>
        <taxon>Agaricomycotina</taxon>
        <taxon>Agaricomycetes</taxon>
        <taxon>Agaricomycetidae</taxon>
        <taxon>Boletales</taxon>
        <taxon>Sclerodermatineae</taxon>
        <taxon>Pisolithaceae</taxon>
        <taxon>Pisolithus</taxon>
    </lineage>
</organism>
<protein>
    <recommendedName>
        <fullName evidence="6">SPRY-domain-containing protein</fullName>
    </recommendedName>
</protein>
<dbReference type="HOGENOM" id="CLU_009129_3_0_1"/>
<evidence type="ECO:0000256" key="1">
    <source>
        <dbReference type="SAM" id="MobiDB-lite"/>
    </source>
</evidence>
<dbReference type="InterPro" id="IPR001870">
    <property type="entry name" value="B30.2/SPRY"/>
</dbReference>
<dbReference type="InterPro" id="IPR013144">
    <property type="entry name" value="CRA_dom"/>
</dbReference>
<accession>A0A0C9YN81</accession>
<dbReference type="InterPro" id="IPR043136">
    <property type="entry name" value="B30.2/SPRY_sf"/>
</dbReference>
<evidence type="ECO:0000313" key="5">
    <source>
        <dbReference type="Proteomes" id="UP000054018"/>
    </source>
</evidence>
<dbReference type="PANTHER" id="PTHR12864">
    <property type="entry name" value="RAN BINDING PROTEIN 9-RELATED"/>
    <property type="match status" value="1"/>
</dbReference>
<dbReference type="EMBL" id="KN833701">
    <property type="protein sequence ID" value="KIK26445.1"/>
    <property type="molecule type" value="Genomic_DNA"/>
</dbReference>
<dbReference type="PROSITE" id="PS50896">
    <property type="entry name" value="LISH"/>
    <property type="match status" value="1"/>
</dbReference>
<dbReference type="SMART" id="SM00757">
    <property type="entry name" value="CRA"/>
    <property type="match status" value="1"/>
</dbReference>
<dbReference type="AlphaFoldDB" id="A0A0C9YN81"/>
<proteinExistence type="predicted"/>
<dbReference type="PROSITE" id="PS50188">
    <property type="entry name" value="B302_SPRY"/>
    <property type="match status" value="1"/>
</dbReference>
<feature type="domain" description="B30.2/SPRY" evidence="2">
    <location>
        <begin position="166"/>
        <end position="356"/>
    </location>
</feature>
<sequence length="743" mass="80224">MGEQRSSYVARRNGAVASSLPTRPGALPLAHSVSSGRGTTTPYPTYEPRVIRADGARNVDVACPSSSSVSPRARRPSGTGTSSAPSTQRSSAPHPTSASSELVPFPRPAYLEHSALRDLLQTEAPSSLPSGGSQTTARVDHLSSGSRPRRSPSVDSDEEDSSPPRELRKSPPPMVSASLPALLLPTRWCDEYRNALLSISGDGRDLIYQGTPSASEKDTAAARTVVPAPSACGIYYFEVELTGKASKRYVHVLFIGREVKLSRLPGWEKNSWGYHGDSGTIYSGERNGTTFGTTFGVGDIIGCGIDFCQNRVFYTKNGTLIGTVFDNVGKDGDIYPAVGLCHTGESIRANFGQEPFKYDIEDHVLQQRNQTWVNIQLTPLKWPVESVSHEEPEIGEHSVPEEDAKVSINELVLAYLSHHGYVRTARAFEASCNNRGALSTSPSPGIVPVAPAVPSTSSEGRTMEVDVGKQTSVAAFSTHRSPKLATTDDIEVRTHIVQCVITGDIDTALAQTQAHYPLVLEADDGIMLFKLRCRKFVELVLEAAEMKKKMRAEEYGMSVEFANHDDTLNGGEARPFEEDMDVDDEVSEVGTSSRTNGSRHYSDVRPETVRTASILTSTTATLAAATAAQYGASLEKAVAYGQQLEADYKHRSEVRTIFKRMTVIMAFYDPLGAGGDAAEVAGQSARVALATELNQAILQSQGYPTQPLLDRLYRQTAVCLTQLALLGNGAAAFADIQKEFLDN</sequence>
<dbReference type="InterPro" id="IPR006594">
    <property type="entry name" value="LisH"/>
</dbReference>
<feature type="compositionally biased region" description="Polar residues" evidence="1">
    <location>
        <begin position="32"/>
        <end position="43"/>
    </location>
</feature>
<evidence type="ECO:0000259" key="2">
    <source>
        <dbReference type="PROSITE" id="PS50188"/>
    </source>
</evidence>
<feature type="compositionally biased region" description="Low complexity" evidence="1">
    <location>
        <begin position="143"/>
        <end position="154"/>
    </location>
</feature>
<dbReference type="InterPro" id="IPR013320">
    <property type="entry name" value="ConA-like_dom_sf"/>
</dbReference>
<feature type="compositionally biased region" description="Polar residues" evidence="1">
    <location>
        <begin position="123"/>
        <end position="137"/>
    </location>
</feature>
<dbReference type="InterPro" id="IPR006595">
    <property type="entry name" value="CTLH_C"/>
</dbReference>
<dbReference type="Proteomes" id="UP000054018">
    <property type="component" value="Unassembled WGS sequence"/>
</dbReference>